<dbReference type="Proteomes" id="UP001281761">
    <property type="component" value="Unassembled WGS sequence"/>
</dbReference>
<organism evidence="1 2">
    <name type="scientific">Blattamonas nauphoetae</name>
    <dbReference type="NCBI Taxonomy" id="2049346"/>
    <lineage>
        <taxon>Eukaryota</taxon>
        <taxon>Metamonada</taxon>
        <taxon>Preaxostyla</taxon>
        <taxon>Oxymonadida</taxon>
        <taxon>Blattamonas</taxon>
    </lineage>
</organism>
<reference evidence="1 2" key="1">
    <citation type="journal article" date="2022" name="bioRxiv">
        <title>Genomics of Preaxostyla Flagellates Illuminates Evolutionary Transitions and the Path Towards Mitochondrial Loss.</title>
        <authorList>
            <person name="Novak L.V.F."/>
            <person name="Treitli S.C."/>
            <person name="Pyrih J."/>
            <person name="Halakuc P."/>
            <person name="Pipaliya S.V."/>
            <person name="Vacek V."/>
            <person name="Brzon O."/>
            <person name="Soukal P."/>
            <person name="Eme L."/>
            <person name="Dacks J.B."/>
            <person name="Karnkowska A."/>
            <person name="Elias M."/>
            <person name="Hampl V."/>
        </authorList>
    </citation>
    <scope>NUCLEOTIDE SEQUENCE [LARGE SCALE GENOMIC DNA]</scope>
    <source>
        <strain evidence="1">NAU3</strain>
        <tissue evidence="1">Gut</tissue>
    </source>
</reference>
<keyword evidence="2" id="KW-1185">Reference proteome</keyword>
<dbReference type="EMBL" id="JARBJD010000028">
    <property type="protein sequence ID" value="KAK2959590.1"/>
    <property type="molecule type" value="Genomic_DNA"/>
</dbReference>
<proteinExistence type="predicted"/>
<evidence type="ECO:0000313" key="1">
    <source>
        <dbReference type="EMBL" id="KAK2959590.1"/>
    </source>
</evidence>
<evidence type="ECO:0000313" key="2">
    <source>
        <dbReference type="Proteomes" id="UP001281761"/>
    </source>
</evidence>
<accession>A0ABQ9Y744</accession>
<name>A0ABQ9Y744_9EUKA</name>
<gene>
    <name evidence="1" type="ORF">BLNAU_5368</name>
</gene>
<protein>
    <submittedName>
        <fullName evidence="1">Uncharacterized protein</fullName>
    </submittedName>
</protein>
<comment type="caution">
    <text evidence="1">The sequence shown here is derived from an EMBL/GenBank/DDBJ whole genome shotgun (WGS) entry which is preliminary data.</text>
</comment>
<sequence>MLASSPNRAVTASAMKMLQILTSKCSARKLLTLVRADLVPKLIVALNPLSLSFAGFNRIHTYFLASINFTISLANPYNLTELEIEDRDEQQAVRETVFQQVLAPSATYIHHLCEIRYFIVSGEQSKQFLVLIALILAICPYYQPTMDLVFRMPLFFTIPSCLTFIEANESIWLFFEQMICSQDEWNETGGSIRRSGTTMFRSLKVEGIEDVTEQRLQNEETEEHGQDIVDSSKCVSIFFGMNIAAPA</sequence>